<dbReference type="RefSeq" id="WP_109278438.1">
    <property type="nucleotide sequence ID" value="NZ_JBFAUK010000037.1"/>
</dbReference>
<name>A0ABV3K697_STRON</name>
<protein>
    <submittedName>
        <fullName evidence="1">Prokaryotic metallothionein</fullName>
    </submittedName>
</protein>
<comment type="caution">
    <text evidence="1">The sequence shown here is derived from an EMBL/GenBank/DDBJ whole genome shotgun (WGS) entry which is preliminary data.</text>
</comment>
<accession>A0ABV3K697</accession>
<proteinExistence type="predicted"/>
<sequence>MPVCSTCENDYQMAFDITTITGEKYTFDCFECAITKLAPVCERCSSRIIGHGVAVEGRFFCCAHCAREGAKGLGAEIRDTVGAHSG</sequence>
<evidence type="ECO:0000313" key="2">
    <source>
        <dbReference type="Proteomes" id="UP001552594"/>
    </source>
</evidence>
<evidence type="ECO:0000313" key="1">
    <source>
        <dbReference type="EMBL" id="MEV5510634.1"/>
    </source>
</evidence>
<dbReference type="EMBL" id="JBFAUK010000037">
    <property type="protein sequence ID" value="MEV5510634.1"/>
    <property type="molecule type" value="Genomic_DNA"/>
</dbReference>
<organism evidence="1 2">
    <name type="scientific">Streptomyces orinoci</name>
    <name type="common">Streptoverticillium orinoci</name>
    <dbReference type="NCBI Taxonomy" id="67339"/>
    <lineage>
        <taxon>Bacteria</taxon>
        <taxon>Bacillati</taxon>
        <taxon>Actinomycetota</taxon>
        <taxon>Actinomycetes</taxon>
        <taxon>Kitasatosporales</taxon>
        <taxon>Streptomycetaceae</taxon>
        <taxon>Streptomyces</taxon>
    </lineage>
</organism>
<dbReference type="Proteomes" id="UP001552594">
    <property type="component" value="Unassembled WGS sequence"/>
</dbReference>
<reference evidence="1 2" key="1">
    <citation type="submission" date="2024-06" db="EMBL/GenBank/DDBJ databases">
        <title>The Natural Products Discovery Center: Release of the First 8490 Sequenced Strains for Exploring Actinobacteria Biosynthetic Diversity.</title>
        <authorList>
            <person name="Kalkreuter E."/>
            <person name="Kautsar S.A."/>
            <person name="Yang D."/>
            <person name="Bader C.D."/>
            <person name="Teijaro C.N."/>
            <person name="Fluegel L."/>
            <person name="Davis C.M."/>
            <person name="Simpson J.R."/>
            <person name="Lauterbach L."/>
            <person name="Steele A.D."/>
            <person name="Gui C."/>
            <person name="Meng S."/>
            <person name="Li G."/>
            <person name="Viehrig K."/>
            <person name="Ye F."/>
            <person name="Su P."/>
            <person name="Kiefer A.F."/>
            <person name="Nichols A."/>
            <person name="Cepeda A.J."/>
            <person name="Yan W."/>
            <person name="Fan B."/>
            <person name="Jiang Y."/>
            <person name="Adhikari A."/>
            <person name="Zheng C.-J."/>
            <person name="Schuster L."/>
            <person name="Cowan T.M."/>
            <person name="Smanski M.J."/>
            <person name="Chevrette M.G."/>
            <person name="De Carvalho L.P.S."/>
            <person name="Shen B."/>
        </authorList>
    </citation>
    <scope>NUCLEOTIDE SEQUENCE [LARGE SCALE GENOMIC DNA]</scope>
    <source>
        <strain evidence="1 2">NPDC052347</strain>
    </source>
</reference>
<gene>
    <name evidence="1" type="ORF">AB0L16_30140</name>
</gene>
<keyword evidence="2" id="KW-1185">Reference proteome</keyword>